<accession>H1L184</accession>
<reference evidence="2 3" key="1">
    <citation type="submission" date="2011-09" db="EMBL/GenBank/DDBJ databases">
        <title>The draft genome of Methanotorris formicicus Mc-S-70.</title>
        <authorList>
            <consortium name="US DOE Joint Genome Institute (JGI-PGF)"/>
            <person name="Lucas S."/>
            <person name="Han J."/>
            <person name="Lapidus A."/>
            <person name="Cheng J.-F."/>
            <person name="Goodwin L."/>
            <person name="Pitluck S."/>
            <person name="Peters L."/>
            <person name="Land M.L."/>
            <person name="Hauser L."/>
            <person name="Sieprawska-Lupa M."/>
            <person name="Takai K."/>
            <person name="Miyazaki J."/>
            <person name="Whitman W."/>
            <person name="Woyke T.J."/>
        </authorList>
    </citation>
    <scope>NUCLEOTIDE SEQUENCE [LARGE SCALE GENOMIC DNA]</scope>
    <source>
        <strain evidence="2 3">Mc-S-70</strain>
    </source>
</reference>
<protein>
    <submittedName>
        <fullName evidence="2">Heavy metal transport/detoxification protein</fullName>
    </submittedName>
</protein>
<dbReference type="InterPro" id="IPR036163">
    <property type="entry name" value="HMA_dom_sf"/>
</dbReference>
<keyword evidence="3" id="KW-1185">Reference proteome</keyword>
<organism evidence="2 3">
    <name type="scientific">Methanotorris formicicus Mc-S-70</name>
    <dbReference type="NCBI Taxonomy" id="647171"/>
    <lineage>
        <taxon>Archaea</taxon>
        <taxon>Methanobacteriati</taxon>
        <taxon>Methanobacteriota</taxon>
        <taxon>Methanomada group</taxon>
        <taxon>Methanococci</taxon>
        <taxon>Methanococcales</taxon>
        <taxon>Methanocaldococcaceae</taxon>
        <taxon>Methanotorris</taxon>
    </lineage>
</organism>
<dbReference type="SUPFAM" id="SSF55008">
    <property type="entry name" value="HMA, heavy metal-associated domain"/>
    <property type="match status" value="1"/>
</dbReference>
<sequence>MKELKLKIEGMSCDMCVNTIKRLLSELDGIIDVDINLEEGIGVLQTWSNINSYRHLTNFY</sequence>
<dbReference type="STRING" id="647171.MetfoDRAFT_1808"/>
<dbReference type="OrthoDB" id="44171at2157"/>
<evidence type="ECO:0000259" key="1">
    <source>
        <dbReference type="PROSITE" id="PS50846"/>
    </source>
</evidence>
<dbReference type="RefSeq" id="WP_007045229.1">
    <property type="nucleotide sequence ID" value="NZ_AGJL01000064.1"/>
</dbReference>
<dbReference type="Pfam" id="PF00403">
    <property type="entry name" value="HMA"/>
    <property type="match status" value="1"/>
</dbReference>
<dbReference type="GO" id="GO:0046872">
    <property type="term" value="F:metal ion binding"/>
    <property type="evidence" value="ECO:0007669"/>
    <property type="project" value="InterPro"/>
</dbReference>
<dbReference type="CDD" id="cd00371">
    <property type="entry name" value="HMA"/>
    <property type="match status" value="1"/>
</dbReference>
<dbReference type="Proteomes" id="UP000003706">
    <property type="component" value="Unassembled WGS sequence"/>
</dbReference>
<dbReference type="InterPro" id="IPR006121">
    <property type="entry name" value="HMA_dom"/>
</dbReference>
<dbReference type="EMBL" id="AGJL01000064">
    <property type="protein sequence ID" value="EHP83984.1"/>
    <property type="molecule type" value="Genomic_DNA"/>
</dbReference>
<gene>
    <name evidence="2" type="ORF">MetfoDRAFT_1808</name>
</gene>
<comment type="caution">
    <text evidence="2">The sequence shown here is derived from an EMBL/GenBank/DDBJ whole genome shotgun (WGS) entry which is preliminary data.</text>
</comment>
<dbReference type="Gene3D" id="3.30.70.100">
    <property type="match status" value="1"/>
</dbReference>
<evidence type="ECO:0000313" key="3">
    <source>
        <dbReference type="Proteomes" id="UP000003706"/>
    </source>
</evidence>
<feature type="domain" description="HMA" evidence="1">
    <location>
        <begin position="2"/>
        <end position="60"/>
    </location>
</feature>
<evidence type="ECO:0000313" key="2">
    <source>
        <dbReference type="EMBL" id="EHP83984.1"/>
    </source>
</evidence>
<dbReference type="PROSITE" id="PS50846">
    <property type="entry name" value="HMA_2"/>
    <property type="match status" value="1"/>
</dbReference>
<name>H1L184_9EURY</name>
<proteinExistence type="predicted"/>
<dbReference type="AlphaFoldDB" id="H1L184"/>